<dbReference type="InterPro" id="IPR022742">
    <property type="entry name" value="Hydrolase_4"/>
</dbReference>
<dbReference type="Pfam" id="PF12146">
    <property type="entry name" value="Hydrolase_4"/>
    <property type="match status" value="1"/>
</dbReference>
<gene>
    <name evidence="3" type="ordered locus">PCC7424_4214</name>
</gene>
<feature type="domain" description="Serine aminopeptidase S33" evidence="2">
    <location>
        <begin position="82"/>
        <end position="192"/>
    </location>
</feature>
<dbReference type="PANTHER" id="PTHR12277">
    <property type="entry name" value="ALPHA/BETA HYDROLASE DOMAIN-CONTAINING PROTEIN"/>
    <property type="match status" value="1"/>
</dbReference>
<dbReference type="SUPFAM" id="SSF53474">
    <property type="entry name" value="alpha/beta-Hydrolases"/>
    <property type="match status" value="1"/>
</dbReference>
<keyword evidence="1" id="KW-1133">Transmembrane helix</keyword>
<name>B7KLL2_GLOC7</name>
<keyword evidence="1" id="KW-0472">Membrane</keyword>
<evidence type="ECO:0000256" key="1">
    <source>
        <dbReference type="SAM" id="Phobius"/>
    </source>
</evidence>
<sequence length="295" mass="33344">MLINFWIKLFLKGLGLAAITYLLICVALRLWQKRLIFHPSSTLDYTPADLGLIYEDVWISVLTWEGKREKMHGWWIPSKSSSKDVLLYLHGNGVNIGANLGPVEKFHQMGMDVLIIDYRGYGRSEGKFPSESEVYRDAQAAWDYLVLEREIAPENIFIFGHSLGGAVAIDLAVRKPNAAGVIVESSFTSMADVVDHQGIYRFLPAQLLLHQRFDTRSKLRLLRVPLLLIHGTEDRTIPPAMSQVLFDLADVPKQLCFIPLAGHNNVATVGGETYLQAVESFRQLAQTHQRQFINR</sequence>
<dbReference type="STRING" id="65393.PCC7424_4214"/>
<proteinExistence type="predicted"/>
<feature type="transmembrane region" description="Helical" evidence="1">
    <location>
        <begin position="6"/>
        <end position="31"/>
    </location>
</feature>
<dbReference type="PANTHER" id="PTHR12277:SF81">
    <property type="entry name" value="PROTEIN ABHD13"/>
    <property type="match status" value="1"/>
</dbReference>
<dbReference type="KEGG" id="cyc:PCC7424_4214"/>
<keyword evidence="4" id="KW-1185">Reference proteome</keyword>
<evidence type="ECO:0000313" key="3">
    <source>
        <dbReference type="EMBL" id="ACK72584.1"/>
    </source>
</evidence>
<evidence type="ECO:0000313" key="4">
    <source>
        <dbReference type="Proteomes" id="UP000002384"/>
    </source>
</evidence>
<evidence type="ECO:0000259" key="2">
    <source>
        <dbReference type="Pfam" id="PF12146"/>
    </source>
</evidence>
<dbReference type="Proteomes" id="UP000002384">
    <property type="component" value="Chromosome"/>
</dbReference>
<organism evidence="3 4">
    <name type="scientific">Gloeothece citriformis (strain PCC 7424)</name>
    <name type="common">Cyanothece sp. (strain PCC 7424)</name>
    <dbReference type="NCBI Taxonomy" id="65393"/>
    <lineage>
        <taxon>Bacteria</taxon>
        <taxon>Bacillati</taxon>
        <taxon>Cyanobacteriota</taxon>
        <taxon>Cyanophyceae</taxon>
        <taxon>Oscillatoriophycideae</taxon>
        <taxon>Chroococcales</taxon>
        <taxon>Aphanothecaceae</taxon>
        <taxon>Gloeothece</taxon>
        <taxon>Gloeothece citriformis</taxon>
    </lineage>
</organism>
<accession>B7KLL2</accession>
<dbReference type="Gene3D" id="3.40.50.1820">
    <property type="entry name" value="alpha/beta hydrolase"/>
    <property type="match status" value="1"/>
</dbReference>
<protein>
    <submittedName>
        <fullName evidence="3">Phospholipase/carboxylesterase</fullName>
    </submittedName>
</protein>
<dbReference type="EMBL" id="CP001291">
    <property type="protein sequence ID" value="ACK72584.1"/>
    <property type="molecule type" value="Genomic_DNA"/>
</dbReference>
<dbReference type="InterPro" id="IPR029058">
    <property type="entry name" value="AB_hydrolase_fold"/>
</dbReference>
<dbReference type="HOGENOM" id="CLU_029375_2_1_3"/>
<keyword evidence="1" id="KW-0812">Transmembrane</keyword>
<dbReference type="RefSeq" id="WP_015956169.1">
    <property type="nucleotide sequence ID" value="NC_011729.1"/>
</dbReference>
<dbReference type="AlphaFoldDB" id="B7KLL2"/>
<dbReference type="eggNOG" id="COG1073">
    <property type="taxonomic scope" value="Bacteria"/>
</dbReference>
<dbReference type="OrthoDB" id="9776685at2"/>
<reference evidence="4" key="1">
    <citation type="journal article" date="2011" name="MBio">
        <title>Novel metabolic attributes of the genus Cyanothece, comprising a group of unicellular nitrogen-fixing Cyanobacteria.</title>
        <authorList>
            <person name="Bandyopadhyay A."/>
            <person name="Elvitigala T."/>
            <person name="Welsh E."/>
            <person name="Stockel J."/>
            <person name="Liberton M."/>
            <person name="Min H."/>
            <person name="Sherman L.A."/>
            <person name="Pakrasi H.B."/>
        </authorList>
    </citation>
    <scope>NUCLEOTIDE SEQUENCE [LARGE SCALE GENOMIC DNA]</scope>
    <source>
        <strain evidence="4">PCC 7424</strain>
    </source>
</reference>